<dbReference type="EMBL" id="MDHN01000004">
    <property type="protein sequence ID" value="OFC72497.1"/>
    <property type="molecule type" value="Genomic_DNA"/>
</dbReference>
<dbReference type="Gene3D" id="3.40.710.10">
    <property type="entry name" value="DD-peptidase/beta-lactamase superfamily"/>
    <property type="match status" value="1"/>
</dbReference>
<dbReference type="PANTHER" id="PTHR46825">
    <property type="entry name" value="D-ALANYL-D-ALANINE-CARBOXYPEPTIDASE/ENDOPEPTIDASE AMPH"/>
    <property type="match status" value="1"/>
</dbReference>
<gene>
    <name evidence="4" type="ORF">BFC18_02770</name>
</gene>
<dbReference type="Pfam" id="PF00144">
    <property type="entry name" value="Beta-lactamase"/>
    <property type="match status" value="1"/>
</dbReference>
<dbReference type="InterPro" id="IPR050491">
    <property type="entry name" value="AmpC-like"/>
</dbReference>
<feature type="transmembrane region" description="Helical" evidence="1">
    <location>
        <begin position="479"/>
        <end position="500"/>
    </location>
</feature>
<dbReference type="PANTHER" id="PTHR46825:SF9">
    <property type="entry name" value="BETA-LACTAMASE-RELATED DOMAIN-CONTAINING PROTEIN"/>
    <property type="match status" value="1"/>
</dbReference>
<evidence type="ECO:0000256" key="2">
    <source>
        <dbReference type="SAM" id="SignalP"/>
    </source>
</evidence>
<feature type="transmembrane region" description="Helical" evidence="1">
    <location>
        <begin position="590"/>
        <end position="613"/>
    </location>
</feature>
<keyword evidence="1" id="KW-0812">Transmembrane</keyword>
<evidence type="ECO:0000256" key="1">
    <source>
        <dbReference type="SAM" id="Phobius"/>
    </source>
</evidence>
<sequence length="614" mass="67651">MCNRIPFGALLFTLVCWLSTPLASANEDTPDTLSQLDSEIANLLETRNIPSISYAIIQSDQPLHIKSIGIADNATGKPVQPSSQYRIASVSKMFVAIAVMKLIEQGRIDPEAKVRDVLPDFMFENPWEDSHPLKVKHLLESTTGWDDLSLMEFVHDSRPALPLDDALNFHPDSHVSRWPPGTRHAYSNSAAAVAALLVEKTAGMPFGDYVKANIWQPLGMNNTTYNEPDDKYSVTGYSNGQAVSHQQILVYPAGGASASIEDLVTLLQVYLNRGEPLLGTPSVERMEQSETTNVGTFPGGYGVYNFAATFDGWRFRGHDGSIAGWSSELAYMPETGAGFVVLQNSEDQRGFYQVVRKLADFLTQNYPVPELESQPVPANWQEKSGFYRPINPRIEKQYFLERIGSPLKIDITESGAHLYSVATPGFDREAVYVGDNLWMNDKGAVVMTAGTDPEAGDVIHYGNMVLMKTSAFDVFADKAVLLLWLLCLLISLVYTPVWLINKARGKITARAGIMLRKWMSLSMLSAVAFVALLAVGLGDPFGQLSAPGFVSIGITVMSVVFAAVTLYACGVRFKYRGKDTSRWLRGFVGFYLVLQVVVVIYLFINGVIGLIPWT</sequence>
<dbReference type="Proteomes" id="UP000175691">
    <property type="component" value="Unassembled WGS sequence"/>
</dbReference>
<feature type="chain" id="PRO_5009209852" description="Beta-lactamase-related domain-containing protein" evidence="2">
    <location>
        <begin position="26"/>
        <end position="614"/>
    </location>
</feature>
<evidence type="ECO:0000313" key="4">
    <source>
        <dbReference type="EMBL" id="OFC72497.1"/>
    </source>
</evidence>
<organism evidence="4 5">
    <name type="scientific">Alteromonas confluentis</name>
    <dbReference type="NCBI Taxonomy" id="1656094"/>
    <lineage>
        <taxon>Bacteria</taxon>
        <taxon>Pseudomonadati</taxon>
        <taxon>Pseudomonadota</taxon>
        <taxon>Gammaproteobacteria</taxon>
        <taxon>Alteromonadales</taxon>
        <taxon>Alteromonadaceae</taxon>
        <taxon>Alteromonas/Salinimonas group</taxon>
        <taxon>Alteromonas</taxon>
    </lineage>
</organism>
<feature type="domain" description="Beta-lactamase-related" evidence="3">
    <location>
        <begin position="37"/>
        <end position="348"/>
    </location>
</feature>
<feature type="transmembrane region" description="Helical" evidence="1">
    <location>
        <begin position="521"/>
        <end position="537"/>
    </location>
</feature>
<dbReference type="SUPFAM" id="SSF56601">
    <property type="entry name" value="beta-lactamase/transpeptidase-like"/>
    <property type="match status" value="1"/>
</dbReference>
<dbReference type="InterPro" id="IPR001466">
    <property type="entry name" value="Beta-lactam-related"/>
</dbReference>
<dbReference type="AlphaFoldDB" id="A0A1E7ZG64"/>
<dbReference type="RefSeq" id="WP_070123411.1">
    <property type="nucleotide sequence ID" value="NZ_MDHN01000004.1"/>
</dbReference>
<keyword evidence="5" id="KW-1185">Reference proteome</keyword>
<accession>A0A1E7ZG64</accession>
<evidence type="ECO:0000259" key="3">
    <source>
        <dbReference type="Pfam" id="PF00144"/>
    </source>
</evidence>
<comment type="caution">
    <text evidence="4">The sequence shown here is derived from an EMBL/GenBank/DDBJ whole genome shotgun (WGS) entry which is preliminary data.</text>
</comment>
<evidence type="ECO:0000313" key="5">
    <source>
        <dbReference type="Proteomes" id="UP000175691"/>
    </source>
</evidence>
<protein>
    <recommendedName>
        <fullName evidence="3">Beta-lactamase-related domain-containing protein</fullName>
    </recommendedName>
</protein>
<proteinExistence type="predicted"/>
<keyword evidence="2" id="KW-0732">Signal</keyword>
<keyword evidence="1" id="KW-1133">Transmembrane helix</keyword>
<dbReference type="STRING" id="1656094.BFC18_02770"/>
<keyword evidence="1" id="KW-0472">Membrane</keyword>
<feature type="signal peptide" evidence="2">
    <location>
        <begin position="1"/>
        <end position="25"/>
    </location>
</feature>
<name>A0A1E7ZG64_9ALTE</name>
<feature type="transmembrane region" description="Helical" evidence="1">
    <location>
        <begin position="549"/>
        <end position="569"/>
    </location>
</feature>
<reference evidence="4 5" key="1">
    <citation type="submission" date="2016-08" db="EMBL/GenBank/DDBJ databases">
        <authorList>
            <person name="Seilhamer J.J."/>
        </authorList>
    </citation>
    <scope>NUCLEOTIDE SEQUENCE [LARGE SCALE GENOMIC DNA]</scope>
    <source>
        <strain evidence="4 5">KCTC 42603</strain>
    </source>
</reference>
<dbReference type="InterPro" id="IPR012338">
    <property type="entry name" value="Beta-lactam/transpept-like"/>
</dbReference>